<dbReference type="Proteomes" id="UP000286997">
    <property type="component" value="Unassembled WGS sequence"/>
</dbReference>
<dbReference type="RefSeq" id="WP_127729334.1">
    <property type="nucleotide sequence ID" value="NZ_SACP01000010.1"/>
</dbReference>
<evidence type="ECO:0000256" key="1">
    <source>
        <dbReference type="SAM" id="SignalP"/>
    </source>
</evidence>
<evidence type="ECO:0000313" key="3">
    <source>
        <dbReference type="Proteomes" id="UP000286997"/>
    </source>
</evidence>
<protein>
    <recommendedName>
        <fullName evidence="4">Phage infection protein</fullName>
    </recommendedName>
</protein>
<evidence type="ECO:0000313" key="2">
    <source>
        <dbReference type="EMBL" id="RVU18154.1"/>
    </source>
</evidence>
<feature type="signal peptide" evidence="1">
    <location>
        <begin position="1"/>
        <end position="19"/>
    </location>
</feature>
<keyword evidence="3" id="KW-1185">Reference proteome</keyword>
<gene>
    <name evidence="2" type="ORF">EOE48_12275</name>
</gene>
<accession>A0A3S2VA59</accession>
<proteinExistence type="predicted"/>
<evidence type="ECO:0008006" key="4">
    <source>
        <dbReference type="Google" id="ProtNLM"/>
    </source>
</evidence>
<dbReference type="OrthoDB" id="9953089at2"/>
<sequence>MRMVLLAGLAASFATTGLAQTPGEFLGRDLRDRGAGIVATDRARDDFAVARERAAMGNEVGAAVAQERGLVERDRADRDVIAADRNRELYRLTR</sequence>
<dbReference type="AlphaFoldDB" id="A0A3S2VA59"/>
<name>A0A3S2VA59_9HYPH</name>
<keyword evidence="1" id="KW-0732">Signal</keyword>
<comment type="caution">
    <text evidence="2">The sequence shown here is derived from an EMBL/GenBank/DDBJ whole genome shotgun (WGS) entry which is preliminary data.</text>
</comment>
<organism evidence="2 3">
    <name type="scientific">Methylobacterium oryzihabitans</name>
    <dbReference type="NCBI Taxonomy" id="2499852"/>
    <lineage>
        <taxon>Bacteria</taxon>
        <taxon>Pseudomonadati</taxon>
        <taxon>Pseudomonadota</taxon>
        <taxon>Alphaproteobacteria</taxon>
        <taxon>Hyphomicrobiales</taxon>
        <taxon>Methylobacteriaceae</taxon>
        <taxon>Methylobacterium</taxon>
    </lineage>
</organism>
<dbReference type="EMBL" id="SACP01000010">
    <property type="protein sequence ID" value="RVU18154.1"/>
    <property type="molecule type" value="Genomic_DNA"/>
</dbReference>
<reference evidence="2 3" key="1">
    <citation type="submission" date="2019-01" db="EMBL/GenBank/DDBJ databases">
        <authorList>
            <person name="Chen W.-M."/>
        </authorList>
    </citation>
    <scope>NUCLEOTIDE SEQUENCE [LARGE SCALE GENOMIC DNA]</scope>
    <source>
        <strain evidence="2 3">TER-1</strain>
    </source>
</reference>
<feature type="chain" id="PRO_5018755962" description="Phage infection protein" evidence="1">
    <location>
        <begin position="20"/>
        <end position="94"/>
    </location>
</feature>